<evidence type="ECO:0000256" key="4">
    <source>
        <dbReference type="ARBA" id="ARBA00023172"/>
    </source>
</evidence>
<organism evidence="8 9">
    <name type="scientific">Mesorhizobium prunaredense</name>
    <dbReference type="NCBI Taxonomy" id="1631249"/>
    <lineage>
        <taxon>Bacteria</taxon>
        <taxon>Pseudomonadati</taxon>
        <taxon>Pseudomonadota</taxon>
        <taxon>Alphaproteobacteria</taxon>
        <taxon>Hyphomicrobiales</taxon>
        <taxon>Phyllobacteriaceae</taxon>
        <taxon>Mesorhizobium</taxon>
    </lineage>
</organism>
<dbReference type="PANTHER" id="PTHR30349:SF64">
    <property type="entry name" value="PROPHAGE INTEGRASE INTD-RELATED"/>
    <property type="match status" value="1"/>
</dbReference>
<dbReference type="STRING" id="1631249.BQ8794_340002"/>
<evidence type="ECO:0000256" key="1">
    <source>
        <dbReference type="ARBA" id="ARBA00008857"/>
    </source>
</evidence>
<evidence type="ECO:0000256" key="2">
    <source>
        <dbReference type="ARBA" id="ARBA00022908"/>
    </source>
</evidence>
<dbReference type="InterPro" id="IPR050090">
    <property type="entry name" value="Tyrosine_recombinase_XerCD"/>
</dbReference>
<dbReference type="InterPro" id="IPR011010">
    <property type="entry name" value="DNA_brk_join_enz"/>
</dbReference>
<evidence type="ECO:0000256" key="3">
    <source>
        <dbReference type="ARBA" id="ARBA00023125"/>
    </source>
</evidence>
<dbReference type="InterPro" id="IPR010998">
    <property type="entry name" value="Integrase_recombinase_N"/>
</dbReference>
<dbReference type="Pfam" id="PF00589">
    <property type="entry name" value="Phage_integrase"/>
    <property type="match status" value="1"/>
</dbReference>
<dbReference type="Pfam" id="PF13495">
    <property type="entry name" value="Phage_int_SAM_4"/>
    <property type="match status" value="1"/>
</dbReference>
<gene>
    <name evidence="8" type="ORF">BQ8794_340002</name>
</gene>
<evidence type="ECO:0000313" key="8">
    <source>
        <dbReference type="EMBL" id="SIT57389.1"/>
    </source>
</evidence>
<dbReference type="PROSITE" id="PS51898">
    <property type="entry name" value="TYR_RECOMBINASE"/>
    <property type="match status" value="1"/>
</dbReference>
<keyword evidence="4" id="KW-0233">DNA recombination</keyword>
<feature type="domain" description="Tyr recombinase" evidence="6">
    <location>
        <begin position="102"/>
        <end position="277"/>
    </location>
</feature>
<dbReference type="GO" id="GO:0003677">
    <property type="term" value="F:DNA binding"/>
    <property type="evidence" value="ECO:0007669"/>
    <property type="project" value="UniProtKB-UniRule"/>
</dbReference>
<dbReference type="Gene3D" id="1.10.150.130">
    <property type="match status" value="1"/>
</dbReference>
<keyword evidence="3 5" id="KW-0238">DNA-binding</keyword>
<dbReference type="GO" id="GO:0015074">
    <property type="term" value="P:DNA integration"/>
    <property type="evidence" value="ECO:0007669"/>
    <property type="project" value="UniProtKB-KW"/>
</dbReference>
<dbReference type="Gene3D" id="1.10.443.10">
    <property type="entry name" value="Intergrase catalytic core"/>
    <property type="match status" value="1"/>
</dbReference>
<comment type="similarity">
    <text evidence="1">Belongs to the 'phage' integrase family.</text>
</comment>
<dbReference type="PANTHER" id="PTHR30349">
    <property type="entry name" value="PHAGE INTEGRASE-RELATED"/>
    <property type="match status" value="1"/>
</dbReference>
<protein>
    <submittedName>
        <fullName evidence="8">Putative integrase/recombinase y4qK</fullName>
    </submittedName>
</protein>
<dbReference type="PROSITE" id="PS51900">
    <property type="entry name" value="CB"/>
    <property type="match status" value="1"/>
</dbReference>
<dbReference type="Proteomes" id="UP000188388">
    <property type="component" value="Unassembled WGS sequence"/>
</dbReference>
<evidence type="ECO:0000259" key="7">
    <source>
        <dbReference type="PROSITE" id="PS51900"/>
    </source>
</evidence>
<dbReference type="AlphaFoldDB" id="A0A1R3VBY8"/>
<evidence type="ECO:0000313" key="9">
    <source>
        <dbReference type="Proteomes" id="UP000188388"/>
    </source>
</evidence>
<sequence length="295" mass="33345">MTEERTTPLRERMIEDMRIRGMGDKAQQAHIRAIKDFARFLKRPPDTATPDDLRAYQLHMTNAGVTPTTFNARIVALRFFFGTTCGREDMKRHMQFRRQPRKLPVVLSVEEVSDLLMATPGPGLKYRAALSISYGAGLRASEVCNLKISDIDSDRMLIHVELGKGQKDRKVMLSPGLLELLRAYWREARPQGWLFPGKPKINPISPRQLNRAFTSAKNMAGIGKPATLHTLRHSFATHLLEANTDVRVIQVLLGHARLNTTAIYAHVATKTIRGTVSPFETLKKLQDQTLRRGLE</sequence>
<evidence type="ECO:0000256" key="5">
    <source>
        <dbReference type="PROSITE-ProRule" id="PRU01248"/>
    </source>
</evidence>
<dbReference type="InterPro" id="IPR002104">
    <property type="entry name" value="Integrase_catalytic"/>
</dbReference>
<reference evidence="9" key="1">
    <citation type="submission" date="2017-01" db="EMBL/GenBank/DDBJ databases">
        <authorList>
            <person name="Brunel B."/>
        </authorList>
    </citation>
    <scope>NUCLEOTIDE SEQUENCE [LARGE SCALE GENOMIC DNA]</scope>
</reference>
<dbReference type="RefSeq" id="WP_077380684.1">
    <property type="nucleotide sequence ID" value="NZ_FTPD01000028.1"/>
</dbReference>
<proteinExistence type="inferred from homology"/>
<accession>A0A1R3VBY8</accession>
<dbReference type="EMBL" id="FTPD01000028">
    <property type="protein sequence ID" value="SIT57389.1"/>
    <property type="molecule type" value="Genomic_DNA"/>
</dbReference>
<evidence type="ECO:0000259" key="6">
    <source>
        <dbReference type="PROSITE" id="PS51898"/>
    </source>
</evidence>
<dbReference type="InterPro" id="IPR013762">
    <property type="entry name" value="Integrase-like_cat_sf"/>
</dbReference>
<keyword evidence="2" id="KW-0229">DNA integration</keyword>
<name>A0A1R3VBY8_9HYPH</name>
<dbReference type="SUPFAM" id="SSF56349">
    <property type="entry name" value="DNA breaking-rejoining enzymes"/>
    <property type="match status" value="1"/>
</dbReference>
<feature type="domain" description="Core-binding (CB)" evidence="7">
    <location>
        <begin position="4"/>
        <end position="85"/>
    </location>
</feature>
<dbReference type="GO" id="GO:0006310">
    <property type="term" value="P:DNA recombination"/>
    <property type="evidence" value="ECO:0007669"/>
    <property type="project" value="UniProtKB-KW"/>
</dbReference>
<dbReference type="InterPro" id="IPR004107">
    <property type="entry name" value="Integrase_SAM-like_N"/>
</dbReference>
<dbReference type="InterPro" id="IPR044068">
    <property type="entry name" value="CB"/>
</dbReference>
<keyword evidence="9" id="KW-1185">Reference proteome</keyword>